<feature type="compositionally biased region" description="Basic and acidic residues" evidence="3">
    <location>
        <begin position="414"/>
        <end position="439"/>
    </location>
</feature>
<dbReference type="InterPro" id="IPR032675">
    <property type="entry name" value="LRR_dom_sf"/>
</dbReference>
<protein>
    <recommendedName>
        <fullName evidence="5">U2A'/phosphoprotein 32 family A C-terminal domain-containing protein</fullName>
    </recommendedName>
</protein>
<reference evidence="4" key="1">
    <citation type="submission" date="2014-11" db="EMBL/GenBank/DDBJ databases">
        <authorList>
            <person name="Otto D Thomas"/>
            <person name="Naeem Raeece"/>
        </authorList>
    </citation>
    <scope>NUCLEOTIDE SEQUENCE</scope>
</reference>
<dbReference type="PANTHER" id="PTHR46759">
    <property type="entry name" value="LEUCINE-RICH REPEAT-CONTAINING PROTEIN 72"/>
    <property type="match status" value="1"/>
</dbReference>
<evidence type="ECO:0000256" key="1">
    <source>
        <dbReference type="ARBA" id="ARBA00022614"/>
    </source>
</evidence>
<dbReference type="InterPro" id="IPR042655">
    <property type="entry name" value="LRC72"/>
</dbReference>
<dbReference type="Pfam" id="PF12799">
    <property type="entry name" value="LRR_4"/>
    <property type="match status" value="1"/>
</dbReference>
<name>A0A0G4HZJ3_9ALVE</name>
<feature type="compositionally biased region" description="Acidic residues" evidence="3">
    <location>
        <begin position="102"/>
        <end position="124"/>
    </location>
</feature>
<dbReference type="EMBL" id="CDMZ01004519">
    <property type="protein sequence ID" value="CEM50002.1"/>
    <property type="molecule type" value="Genomic_DNA"/>
</dbReference>
<dbReference type="PROSITE" id="PS51450">
    <property type="entry name" value="LRR"/>
    <property type="match status" value="3"/>
</dbReference>
<keyword evidence="2" id="KW-0677">Repeat</keyword>
<feature type="compositionally biased region" description="Polar residues" evidence="3">
    <location>
        <begin position="646"/>
        <end position="655"/>
    </location>
</feature>
<dbReference type="SUPFAM" id="SSF52075">
    <property type="entry name" value="Outer arm dynein light chain 1"/>
    <property type="match status" value="1"/>
</dbReference>
<dbReference type="InterPro" id="IPR025875">
    <property type="entry name" value="Leu-rich_rpt_4"/>
</dbReference>
<feature type="region of interest" description="Disordered" evidence="3">
    <location>
        <begin position="363"/>
        <end position="387"/>
    </location>
</feature>
<evidence type="ECO:0000313" key="4">
    <source>
        <dbReference type="EMBL" id="CEM50002.1"/>
    </source>
</evidence>
<feature type="region of interest" description="Disordered" evidence="3">
    <location>
        <begin position="490"/>
        <end position="679"/>
    </location>
</feature>
<evidence type="ECO:0000256" key="2">
    <source>
        <dbReference type="ARBA" id="ARBA00022737"/>
    </source>
</evidence>
<dbReference type="VEuPathDB" id="CryptoDB:Cvel_1578"/>
<dbReference type="PANTHER" id="PTHR46759:SF1">
    <property type="entry name" value="LEUCINE-RICH REPEAT-CONTAINING PROTEIN 72"/>
    <property type="match status" value="1"/>
</dbReference>
<feature type="region of interest" description="Disordered" evidence="3">
    <location>
        <begin position="32"/>
        <end position="124"/>
    </location>
</feature>
<feature type="compositionally biased region" description="Basic and acidic residues" evidence="3">
    <location>
        <begin position="559"/>
        <end position="579"/>
    </location>
</feature>
<evidence type="ECO:0000256" key="3">
    <source>
        <dbReference type="SAM" id="MobiDB-lite"/>
    </source>
</evidence>
<sequence>MSSDSESDVSYGEADEIESFFLAEKQKYMKTTSLNNTTTSKSPSPPPDLLAKGLCPTTPEPEGAVLTEELVRELCGLEPMSASPSSLKTGKTKKKQKKKEEDETAEEESDTDGGEKEEEKEEEGDLSEVTFLVCRGLGLSSLSCRGSIDFLRLAHLEVVSFSNNSLTDIEPLRELVCLKELNVNFNKLTSLAPLGDCQMLRKVFASNNRITSLKGLESCTELLTLGLFQNALEDFEENLETLSRLPLLHTLDMAANPCFETSRAAKSNQLIVALPSLKMLSEADVSDSERAAAEHFFAAVEDAGGVAGIAAKFAEARGVTLQSALSELNANVLERPSTAPPAPPRTVTASSAGLCQKTSLSSSVMQSGVDAHSSSSSSSRAVSGGPDLNVLSEEEQQIWDSLALASAGAGEGEAESRAVSAEKKKKKENPATKPVDRNGDAGVAEGEEEGGDSLSLLVVERERVKRLEEQLSSVRDDAVSWKEKFDALQKKVQVREREEKEREKKETNRPKQQRPLPPPEEGEEEAEDFSKMPPSELRSRLRQLTLENANMYAVVQENEDLRDKLRSRQQTRREREIRSRASTPPDNTLGGVGKSLIVPSASASTQQDDALHVSEDQTIRGRLQAKAETEKEKEKEQQKEKDGTAQLKTTASTMFPPSLSFDDSAEDSEQETVPSKDSKTALRLRVRALESRVACLTDYVRVLQMDKALGAAIAAQRAHAKTFPLKPSQTKLQQKAEAQKEEKVDLPMHRHAHAHAPPNSLGSLSGLSRVPGAASGSSSAAQIQTGAGRRVTAFLRHIEGK</sequence>
<organism evidence="4">
    <name type="scientific">Chromera velia CCMP2878</name>
    <dbReference type="NCBI Taxonomy" id="1169474"/>
    <lineage>
        <taxon>Eukaryota</taxon>
        <taxon>Sar</taxon>
        <taxon>Alveolata</taxon>
        <taxon>Colpodellida</taxon>
        <taxon>Chromeraceae</taxon>
        <taxon>Chromera</taxon>
    </lineage>
</organism>
<feature type="region of interest" description="Disordered" evidence="3">
    <location>
        <begin position="334"/>
        <end position="353"/>
    </location>
</feature>
<gene>
    <name evidence="4" type="ORF">Cvel_1578</name>
</gene>
<feature type="compositionally biased region" description="Low complexity" evidence="3">
    <location>
        <begin position="32"/>
        <end position="42"/>
    </location>
</feature>
<feature type="compositionally biased region" description="Basic and acidic residues" evidence="3">
    <location>
        <begin position="609"/>
        <end position="643"/>
    </location>
</feature>
<proteinExistence type="predicted"/>
<dbReference type="AlphaFoldDB" id="A0A0G4HZJ3"/>
<feature type="region of interest" description="Disordered" evidence="3">
    <location>
        <begin position="409"/>
        <end position="457"/>
    </location>
</feature>
<feature type="compositionally biased region" description="Basic and acidic residues" evidence="3">
    <location>
        <begin position="490"/>
        <end position="509"/>
    </location>
</feature>
<dbReference type="InterPro" id="IPR001611">
    <property type="entry name" value="Leu-rich_rpt"/>
</dbReference>
<keyword evidence="1" id="KW-0433">Leucine-rich repeat</keyword>
<accession>A0A0G4HZJ3</accession>
<evidence type="ECO:0008006" key="5">
    <source>
        <dbReference type="Google" id="ProtNLM"/>
    </source>
</evidence>
<dbReference type="Gene3D" id="3.80.10.10">
    <property type="entry name" value="Ribonuclease Inhibitor"/>
    <property type="match status" value="1"/>
</dbReference>